<dbReference type="Proteomes" id="UP001177670">
    <property type="component" value="Unassembled WGS sequence"/>
</dbReference>
<evidence type="ECO:0000313" key="2">
    <source>
        <dbReference type="EMBL" id="KAK1126886.1"/>
    </source>
</evidence>
<accession>A0AA40FXD8</accession>
<reference evidence="2" key="1">
    <citation type="submission" date="2021-10" db="EMBL/GenBank/DDBJ databases">
        <title>Melipona bicolor Genome sequencing and assembly.</title>
        <authorList>
            <person name="Araujo N.S."/>
            <person name="Arias M.C."/>
        </authorList>
    </citation>
    <scope>NUCLEOTIDE SEQUENCE</scope>
    <source>
        <strain evidence="2">USP_2M_L1-L4_2017</strain>
        <tissue evidence="2">Whole body</tissue>
    </source>
</reference>
<evidence type="ECO:0000256" key="1">
    <source>
        <dbReference type="SAM" id="MobiDB-lite"/>
    </source>
</evidence>
<proteinExistence type="predicted"/>
<organism evidence="2 3">
    <name type="scientific">Melipona bicolor</name>
    <dbReference type="NCBI Taxonomy" id="60889"/>
    <lineage>
        <taxon>Eukaryota</taxon>
        <taxon>Metazoa</taxon>
        <taxon>Ecdysozoa</taxon>
        <taxon>Arthropoda</taxon>
        <taxon>Hexapoda</taxon>
        <taxon>Insecta</taxon>
        <taxon>Pterygota</taxon>
        <taxon>Neoptera</taxon>
        <taxon>Endopterygota</taxon>
        <taxon>Hymenoptera</taxon>
        <taxon>Apocrita</taxon>
        <taxon>Aculeata</taxon>
        <taxon>Apoidea</taxon>
        <taxon>Anthophila</taxon>
        <taxon>Apidae</taxon>
        <taxon>Melipona</taxon>
    </lineage>
</organism>
<dbReference type="EMBL" id="JAHYIQ010000013">
    <property type="protein sequence ID" value="KAK1126886.1"/>
    <property type="molecule type" value="Genomic_DNA"/>
</dbReference>
<feature type="region of interest" description="Disordered" evidence="1">
    <location>
        <begin position="41"/>
        <end position="77"/>
    </location>
</feature>
<feature type="compositionally biased region" description="Acidic residues" evidence="1">
    <location>
        <begin position="46"/>
        <end position="59"/>
    </location>
</feature>
<evidence type="ECO:0000313" key="3">
    <source>
        <dbReference type="Proteomes" id="UP001177670"/>
    </source>
</evidence>
<comment type="caution">
    <text evidence="2">The sequence shown here is derived from an EMBL/GenBank/DDBJ whole genome shotgun (WGS) entry which is preliminary data.</text>
</comment>
<dbReference type="AlphaFoldDB" id="A0AA40FXD8"/>
<name>A0AA40FXD8_9HYME</name>
<protein>
    <submittedName>
        <fullName evidence="2">Uncharacterized protein</fullName>
    </submittedName>
</protein>
<gene>
    <name evidence="2" type="ORF">K0M31_004507</name>
</gene>
<keyword evidence="3" id="KW-1185">Reference proteome</keyword>
<sequence>MDRRGDEEAGNFALVEYGEATGLSIAPKRRAFNFARVPLSWKSNLDDDDDDDDDDGDDDVCPKGDRPSPRQKRSVVSSLNSWTSLARRALSLGIDVE</sequence>